<keyword evidence="3" id="KW-1185">Reference proteome</keyword>
<comment type="caution">
    <text evidence="2">The sequence shown here is derived from an EMBL/GenBank/DDBJ whole genome shotgun (WGS) entry which is preliminary data.</text>
</comment>
<evidence type="ECO:0000313" key="3">
    <source>
        <dbReference type="Proteomes" id="UP001230328"/>
    </source>
</evidence>
<evidence type="ECO:0000313" key="2">
    <source>
        <dbReference type="EMBL" id="MDQ1022504.1"/>
    </source>
</evidence>
<reference evidence="2 3" key="1">
    <citation type="submission" date="2023-07" db="EMBL/GenBank/DDBJ databases">
        <title>Comparative genomics of wheat-associated soil bacteria to identify genetic determinants of phenazine resistance.</title>
        <authorList>
            <person name="Mouncey N."/>
        </authorList>
    </citation>
    <scope>NUCLEOTIDE SEQUENCE [LARGE SCALE GENOMIC DNA]</scope>
    <source>
        <strain evidence="2 3">V2I4</strain>
    </source>
</reference>
<dbReference type="Proteomes" id="UP001230328">
    <property type="component" value="Unassembled WGS sequence"/>
</dbReference>
<name>A0ABU0SG32_9ACTN</name>
<dbReference type="RefSeq" id="WP_307517371.1">
    <property type="nucleotide sequence ID" value="NZ_JAUSZI010000001.1"/>
</dbReference>
<organism evidence="2 3">
    <name type="scientific">Streptomyces umbrinus</name>
    <dbReference type="NCBI Taxonomy" id="67370"/>
    <lineage>
        <taxon>Bacteria</taxon>
        <taxon>Bacillati</taxon>
        <taxon>Actinomycetota</taxon>
        <taxon>Actinomycetes</taxon>
        <taxon>Kitasatosporales</taxon>
        <taxon>Streptomycetaceae</taxon>
        <taxon>Streptomyces</taxon>
        <taxon>Streptomyces phaeochromogenes group</taxon>
    </lineage>
</organism>
<evidence type="ECO:0008006" key="4">
    <source>
        <dbReference type="Google" id="ProtNLM"/>
    </source>
</evidence>
<keyword evidence="1" id="KW-0472">Membrane</keyword>
<proteinExistence type="predicted"/>
<keyword evidence="1" id="KW-1133">Transmembrane helix</keyword>
<feature type="transmembrane region" description="Helical" evidence="1">
    <location>
        <begin position="36"/>
        <end position="60"/>
    </location>
</feature>
<evidence type="ECO:0000256" key="1">
    <source>
        <dbReference type="SAM" id="Phobius"/>
    </source>
</evidence>
<sequence>MSGQLLFVLVVLGGLLLGTIGGLVTYVAYRHRDLGVALLVGIGAVSLIAAILALGAMTAAG</sequence>
<protein>
    <recommendedName>
        <fullName evidence="4">Major facilitator superfamily (MFS) profile domain-containing protein</fullName>
    </recommendedName>
</protein>
<feature type="transmembrane region" description="Helical" evidence="1">
    <location>
        <begin position="6"/>
        <end position="29"/>
    </location>
</feature>
<gene>
    <name evidence="2" type="ORF">QF035_000086</name>
</gene>
<accession>A0ABU0SG32</accession>
<dbReference type="EMBL" id="JAUSZI010000001">
    <property type="protein sequence ID" value="MDQ1022504.1"/>
    <property type="molecule type" value="Genomic_DNA"/>
</dbReference>
<keyword evidence="1" id="KW-0812">Transmembrane</keyword>